<feature type="active site" description="Proton acceptor" evidence="7">
    <location>
        <position position="70"/>
    </location>
</feature>
<dbReference type="Proteomes" id="UP001438112">
    <property type="component" value="Unassembled WGS sequence"/>
</dbReference>
<accession>A0ABP9ZGW5</accession>
<evidence type="ECO:0000256" key="6">
    <source>
        <dbReference type="ARBA" id="ARBA00023080"/>
    </source>
</evidence>
<dbReference type="InterPro" id="IPR029001">
    <property type="entry name" value="ITPase-like_fam"/>
</dbReference>
<evidence type="ECO:0000256" key="8">
    <source>
        <dbReference type="RuleBase" id="RU003781"/>
    </source>
</evidence>
<keyword evidence="2 7" id="KW-0479">Metal-binding</keyword>
<reference evidence="9 10" key="1">
    <citation type="submission" date="2024-03" db="EMBL/GenBank/DDBJ databases">
        <title>Inconsistent identification of Apilactobacillus kunkeei-related strains obtained by well-developed overall genome related indices.</title>
        <authorList>
            <person name="Maeno S."/>
            <person name="Endo A."/>
        </authorList>
    </citation>
    <scope>NUCLEOTIDE SEQUENCE [LARGE SCALE GENOMIC DNA]</scope>
    <source>
        <strain evidence="9 10">20H-10</strain>
    </source>
</reference>
<evidence type="ECO:0000256" key="5">
    <source>
        <dbReference type="ARBA" id="ARBA00022842"/>
    </source>
</evidence>
<sequence>MDTIVIATNNPNKAREFREMFADKNIQFKTLADFPDIKEINENGSSFEENATIKAEAVSNLTNLPVLADDSGLEVHSINDEPGIKSARYAGDHDDAANNKKLLDKLKGMQDKSASFVTCLVLLNPEGKKLVVYGTVDGEILDAPKGNNGFGYDPLFYVPSKHKSMAEMTDDEKNEISHRGNAIRNLYQKFDEWWKV</sequence>
<evidence type="ECO:0000256" key="1">
    <source>
        <dbReference type="ARBA" id="ARBA00008023"/>
    </source>
</evidence>
<dbReference type="CDD" id="cd00515">
    <property type="entry name" value="HAM1"/>
    <property type="match status" value="1"/>
</dbReference>
<dbReference type="NCBIfam" id="NF011397">
    <property type="entry name" value="PRK14822.1"/>
    <property type="match status" value="1"/>
</dbReference>
<dbReference type="PANTHER" id="PTHR11067">
    <property type="entry name" value="INOSINE TRIPHOSPHATE PYROPHOSPHATASE/HAM1 PROTEIN"/>
    <property type="match status" value="1"/>
</dbReference>
<feature type="binding site" evidence="7">
    <location>
        <begin position="178"/>
        <end position="179"/>
    </location>
    <ligand>
        <name>substrate</name>
    </ligand>
</feature>
<comment type="cofactor">
    <cofactor evidence="7">
        <name>Mg(2+)</name>
        <dbReference type="ChEBI" id="CHEBI:18420"/>
    </cofactor>
    <text evidence="7">Binds 1 Mg(2+) ion per subunit.</text>
</comment>
<protein>
    <recommendedName>
        <fullName evidence="7">dITP/XTP pyrophosphatase</fullName>
        <ecNumber evidence="7">3.6.1.66</ecNumber>
    </recommendedName>
    <alternativeName>
        <fullName evidence="7">Non-canonical purine NTP pyrophosphatase</fullName>
    </alternativeName>
    <alternativeName>
        <fullName evidence="7">Non-standard purine NTP pyrophosphatase</fullName>
    </alternativeName>
    <alternativeName>
        <fullName evidence="7">Nucleoside-triphosphate diphosphatase</fullName>
    </alternativeName>
    <alternativeName>
        <fullName evidence="7">Nucleoside-triphosphate pyrophosphatase</fullName>
        <shortName evidence="7">NTPase</shortName>
    </alternativeName>
</protein>
<evidence type="ECO:0000313" key="9">
    <source>
        <dbReference type="EMBL" id="GAA6114042.1"/>
    </source>
</evidence>
<keyword evidence="10" id="KW-1185">Reference proteome</keyword>
<dbReference type="Gene3D" id="3.90.950.10">
    <property type="match status" value="1"/>
</dbReference>
<comment type="caution">
    <text evidence="7">Lacks conserved residue(s) required for the propagation of feature annotation.</text>
</comment>
<evidence type="ECO:0000256" key="3">
    <source>
        <dbReference type="ARBA" id="ARBA00022741"/>
    </source>
</evidence>
<keyword evidence="5 7" id="KW-0460">Magnesium</keyword>
<dbReference type="HAMAP" id="MF_01405">
    <property type="entry name" value="Non_canon_purine_NTPase"/>
    <property type="match status" value="1"/>
</dbReference>
<organism evidence="9 10">
    <name type="scientific">Apilactobacillus apinorum</name>
    <dbReference type="NCBI Taxonomy" id="1218495"/>
    <lineage>
        <taxon>Bacteria</taxon>
        <taxon>Bacillati</taxon>
        <taxon>Bacillota</taxon>
        <taxon>Bacilli</taxon>
        <taxon>Lactobacillales</taxon>
        <taxon>Lactobacillaceae</taxon>
        <taxon>Apilactobacillus</taxon>
    </lineage>
</organism>
<dbReference type="EMBL" id="BAABVV010000026">
    <property type="protein sequence ID" value="GAA6114042.1"/>
    <property type="molecule type" value="Genomic_DNA"/>
</dbReference>
<feature type="binding site" evidence="7">
    <location>
        <begin position="8"/>
        <end position="13"/>
    </location>
    <ligand>
        <name>substrate</name>
    </ligand>
</feature>
<keyword evidence="4 7" id="KW-0378">Hydrolase</keyword>
<evidence type="ECO:0000256" key="4">
    <source>
        <dbReference type="ARBA" id="ARBA00022801"/>
    </source>
</evidence>
<comment type="caution">
    <text evidence="9">The sequence shown here is derived from an EMBL/GenBank/DDBJ whole genome shotgun (WGS) entry which is preliminary data.</text>
</comment>
<dbReference type="InterPro" id="IPR020922">
    <property type="entry name" value="dITP/XTP_pyrophosphatase"/>
</dbReference>
<dbReference type="Pfam" id="PF01725">
    <property type="entry name" value="Ham1p_like"/>
    <property type="match status" value="1"/>
</dbReference>
<evidence type="ECO:0000256" key="7">
    <source>
        <dbReference type="HAMAP-Rule" id="MF_01405"/>
    </source>
</evidence>
<dbReference type="NCBIfam" id="TIGR00042">
    <property type="entry name" value="RdgB/HAM1 family non-canonical purine NTP pyrophosphatase"/>
    <property type="match status" value="1"/>
</dbReference>
<feature type="binding site" evidence="7">
    <location>
        <position position="71"/>
    </location>
    <ligand>
        <name>substrate</name>
    </ligand>
</feature>
<comment type="function">
    <text evidence="7">Pyrophosphatase that catalyzes the hydrolysis of nucleoside triphosphates to their monophosphate derivatives, with a high preference for the non-canonical purine nucleotides XTP (xanthosine triphosphate), dITP (deoxyinosine triphosphate) and ITP. Seems to function as a house-cleaning enzyme that removes non-canonical purine nucleotides from the nucleotide pool, thus preventing their incorporation into DNA/RNA and avoiding chromosomal lesions.</text>
</comment>
<keyword evidence="6 7" id="KW-0546">Nucleotide metabolism</keyword>
<proteinExistence type="inferred from homology"/>
<dbReference type="PANTHER" id="PTHR11067:SF9">
    <property type="entry name" value="INOSINE TRIPHOSPHATE PYROPHOSPHATASE"/>
    <property type="match status" value="1"/>
</dbReference>
<feature type="binding site" evidence="7">
    <location>
        <position position="173"/>
    </location>
    <ligand>
        <name>substrate</name>
    </ligand>
</feature>
<keyword evidence="3 7" id="KW-0547">Nucleotide-binding</keyword>
<dbReference type="InterPro" id="IPR002637">
    <property type="entry name" value="RdgB/HAM1"/>
</dbReference>
<evidence type="ECO:0000313" key="10">
    <source>
        <dbReference type="Proteomes" id="UP001438112"/>
    </source>
</evidence>
<feature type="binding site" evidence="7">
    <location>
        <position position="70"/>
    </location>
    <ligand>
        <name>Mg(2+)</name>
        <dbReference type="ChEBI" id="CHEBI:18420"/>
    </ligand>
</feature>
<comment type="catalytic activity">
    <reaction evidence="7">
        <text>ITP + H2O = IMP + diphosphate + H(+)</text>
        <dbReference type="Rhea" id="RHEA:29399"/>
        <dbReference type="ChEBI" id="CHEBI:15377"/>
        <dbReference type="ChEBI" id="CHEBI:15378"/>
        <dbReference type="ChEBI" id="CHEBI:33019"/>
        <dbReference type="ChEBI" id="CHEBI:58053"/>
        <dbReference type="ChEBI" id="CHEBI:61402"/>
        <dbReference type="EC" id="3.6.1.66"/>
    </reaction>
</comment>
<comment type="catalytic activity">
    <reaction evidence="7">
        <text>XTP + H2O = XMP + diphosphate + H(+)</text>
        <dbReference type="Rhea" id="RHEA:28610"/>
        <dbReference type="ChEBI" id="CHEBI:15377"/>
        <dbReference type="ChEBI" id="CHEBI:15378"/>
        <dbReference type="ChEBI" id="CHEBI:33019"/>
        <dbReference type="ChEBI" id="CHEBI:57464"/>
        <dbReference type="ChEBI" id="CHEBI:61314"/>
        <dbReference type="EC" id="3.6.1.66"/>
    </reaction>
</comment>
<evidence type="ECO:0000256" key="2">
    <source>
        <dbReference type="ARBA" id="ARBA00022723"/>
    </source>
</evidence>
<comment type="catalytic activity">
    <reaction evidence="7">
        <text>dITP + H2O = dIMP + diphosphate + H(+)</text>
        <dbReference type="Rhea" id="RHEA:28342"/>
        <dbReference type="ChEBI" id="CHEBI:15377"/>
        <dbReference type="ChEBI" id="CHEBI:15378"/>
        <dbReference type="ChEBI" id="CHEBI:33019"/>
        <dbReference type="ChEBI" id="CHEBI:61194"/>
        <dbReference type="ChEBI" id="CHEBI:61382"/>
        <dbReference type="EC" id="3.6.1.66"/>
    </reaction>
</comment>
<dbReference type="EC" id="3.6.1.66" evidence="7"/>
<feature type="binding site" evidence="7">
    <location>
        <begin position="150"/>
        <end position="153"/>
    </location>
    <ligand>
        <name>substrate</name>
    </ligand>
</feature>
<gene>
    <name evidence="9" type="ORF">AP20H10_04050</name>
</gene>
<comment type="similarity">
    <text evidence="1 7 8">Belongs to the HAM1 NTPase family.</text>
</comment>
<comment type="subunit">
    <text evidence="7">Homodimer.</text>
</comment>
<dbReference type="SUPFAM" id="SSF52972">
    <property type="entry name" value="ITPase-like"/>
    <property type="match status" value="1"/>
</dbReference>
<name>A0ABP9ZGW5_9LACO</name>